<gene>
    <name evidence="3" type="ORF">PBIL07802_LOCUS22491</name>
</gene>
<dbReference type="SMART" id="SM00751">
    <property type="entry name" value="BSD"/>
    <property type="match status" value="1"/>
</dbReference>
<organism evidence="3">
    <name type="scientific">Palpitomonas bilix</name>
    <dbReference type="NCBI Taxonomy" id="652834"/>
    <lineage>
        <taxon>Eukaryota</taxon>
        <taxon>Eukaryota incertae sedis</taxon>
    </lineage>
</organism>
<name>A0A7S3DJU6_9EUKA</name>
<feature type="coiled-coil region" evidence="1">
    <location>
        <begin position="500"/>
        <end position="556"/>
    </location>
</feature>
<dbReference type="GO" id="GO:0006351">
    <property type="term" value="P:DNA-templated transcription"/>
    <property type="evidence" value="ECO:0007669"/>
    <property type="project" value="InterPro"/>
</dbReference>
<reference evidence="3" key="1">
    <citation type="submission" date="2021-01" db="EMBL/GenBank/DDBJ databases">
        <authorList>
            <person name="Corre E."/>
            <person name="Pelletier E."/>
            <person name="Niang G."/>
            <person name="Scheremetjew M."/>
            <person name="Finn R."/>
            <person name="Kale V."/>
            <person name="Holt S."/>
            <person name="Cochrane G."/>
            <person name="Meng A."/>
            <person name="Brown T."/>
            <person name="Cohen L."/>
        </authorList>
    </citation>
    <scope>NUCLEOTIDE SEQUENCE</scope>
    <source>
        <strain evidence="3">NIES-2562</strain>
    </source>
</reference>
<dbReference type="InterPro" id="IPR027079">
    <property type="entry name" value="Tfb1/GTF2H1"/>
</dbReference>
<sequence length="586" mass="65806">MAQTVRCSYSGCDGKLTMTHTSIMFFPASQGGKELSVQLEDIVRAQPNNAKLKAKLSKKDGSSFILAFKQQVEFDTFKQAYTTLTAQAKKRREADEEFLLDAGGASSGMERLTEAEVKKARELLRTSSSFKSNYDAVVGTGISTEEEFFEVNAERIRALISTDNEQRKVVDGPLVGLFKGHGALGGKKTWNISREDIEQILQVDPIARMAYKDKVPTAMTEEEFWAVYLKDQKYQEEKRISDSQALRKLGEPNFFEEYRERSRYDQMVKGKKNEVRPSVDLLGNEDRLWLQMEVEKTAYDEVQKEIAERNRQVGIGSSLEKEKYEYVWYAKSDHVVSEGVRDLQKISSEQNSKNAQKVMNLNRKETEDTLMKYRKVLGENYELKDLEAPKKVKKLDIKHTTAAGRPTIGKDGGERAGGAETSGAKLFSKEHLEPYSEWKPSAKTSLPSDARAQEYLKQLSAQCAAVKNAEADVALSRDAGQATAVVSQQALNRKLRNSRAKEVMSEAKALNRTVNELLRHLWASLPATSPALAEKAEKVASKLRDIVNNLHDLEVEMKADPAFPPVFAPLIEMAERGIQQQLLSGQ</sequence>
<evidence type="ECO:0000256" key="1">
    <source>
        <dbReference type="SAM" id="Coils"/>
    </source>
</evidence>
<dbReference type="InterPro" id="IPR035925">
    <property type="entry name" value="BSD_dom_sf"/>
</dbReference>
<feature type="domain" description="BSD" evidence="2">
    <location>
        <begin position="191"/>
        <end position="236"/>
    </location>
</feature>
<keyword evidence="1" id="KW-0175">Coiled coil</keyword>
<evidence type="ECO:0000259" key="2">
    <source>
        <dbReference type="PROSITE" id="PS50858"/>
    </source>
</evidence>
<dbReference type="PANTHER" id="PTHR12856">
    <property type="entry name" value="TRANSCRIPTION INITIATION FACTOR IIH-RELATED"/>
    <property type="match status" value="1"/>
</dbReference>
<proteinExistence type="predicted"/>
<dbReference type="InterPro" id="IPR005607">
    <property type="entry name" value="BSD_dom"/>
</dbReference>
<dbReference type="AlphaFoldDB" id="A0A7S3DJU6"/>
<protein>
    <recommendedName>
        <fullName evidence="2">BSD domain-containing protein</fullName>
    </recommendedName>
</protein>
<dbReference type="GO" id="GO:0000439">
    <property type="term" value="C:transcription factor TFIIH core complex"/>
    <property type="evidence" value="ECO:0007669"/>
    <property type="project" value="InterPro"/>
</dbReference>
<evidence type="ECO:0000313" key="3">
    <source>
        <dbReference type="EMBL" id="CAE0260212.1"/>
    </source>
</evidence>
<dbReference type="SUPFAM" id="SSF140383">
    <property type="entry name" value="BSD domain-like"/>
    <property type="match status" value="1"/>
</dbReference>
<dbReference type="EMBL" id="HBIB01034702">
    <property type="protein sequence ID" value="CAE0260212.1"/>
    <property type="molecule type" value="Transcribed_RNA"/>
</dbReference>
<dbReference type="PROSITE" id="PS50858">
    <property type="entry name" value="BSD"/>
    <property type="match status" value="1"/>
</dbReference>
<dbReference type="GO" id="GO:0006289">
    <property type="term" value="P:nucleotide-excision repair"/>
    <property type="evidence" value="ECO:0007669"/>
    <property type="project" value="InterPro"/>
</dbReference>
<accession>A0A7S3DJU6</accession>